<dbReference type="OrthoDB" id="10251741at2759"/>
<dbReference type="InterPro" id="IPR055442">
    <property type="entry name" value="Beta-prop_EML-like_2nd"/>
</dbReference>
<name>A0A814FBV4_9BILA</name>
<keyword evidence="9" id="KW-1185">Reference proteome</keyword>
<feature type="domain" description="EML-like second beta-propeller" evidence="6">
    <location>
        <begin position="350"/>
        <end position="627"/>
    </location>
</feature>
<reference evidence="7" key="1">
    <citation type="submission" date="2021-02" db="EMBL/GenBank/DDBJ databases">
        <authorList>
            <person name="Nowell W R."/>
        </authorList>
    </citation>
    <scope>NUCLEOTIDE SEQUENCE</scope>
</reference>
<dbReference type="SUPFAM" id="SSF50969">
    <property type="entry name" value="YVTN repeat-like/Quinoprotein amine dehydrogenase"/>
    <property type="match status" value="1"/>
</dbReference>
<evidence type="ECO:0000256" key="2">
    <source>
        <dbReference type="ARBA" id="ARBA00022737"/>
    </source>
</evidence>
<dbReference type="FunFam" id="2.130.10.10:FF:000271">
    <property type="entry name" value="cilia- and flagella-associated protein 57"/>
    <property type="match status" value="1"/>
</dbReference>
<sequence>MSQAAVLTIKQVIGIRSSVSNCVAFQDEQTLVYPAGGNIVLYGIDQKAQKVIPCTPNAQALTTIAVSPNRRAIAIAERINDQPQVTVYDLQSGKKRKTLHTEVIKSNEIVSLLFSADSKYLLTQGGPDYTLVYWTWEKSKIMASTEVRTAAQSNTTVTQVSFNPQDNTQICAVGHGLFKMFRYAESALKPSQSLKQEHYNFTSHCWVSDDRIVAGTDSGKLFVIQNGEILHEIKLDLKSDLRSVTSQYLTSEERSNDSMGENTRQEVKCILPFSRGFIVAAGINKVYIFDRFDDNKEYFRQNREILLPDDPADKSHNQQVVSMCLSPSEETLEIATFSYLTEGYHHAQVTGVDVCVRKQLIATCGIDKSVRIWNYETGTLEVGKEFQEEAYTVSLHPSGLFVLVGFSDKLKLFTILIDDLRPFKEFPIRGCRDALFSNGGHVFAAVHGNVIQIYSTVTFENITNLKGHNGKVRQLVWSPDDTRLFSCGMDGAIYEWELATSKRLHEAVLKACGYTGLSLSADAKTVYAVGTDRKIKEILDAQQILREIPLTPEDMQPTSIALSHTGKSLIVGTSKGTVRSYKFPLTKADEFTEYLGHVGMINRLRITFQDEYIVSIGDDGLVILWKLQEQGVSKKDKETTFAEEILITKTDLEEKNALILDLNQRVTELREENEYQLKLKEMNYAERIRELTDKFMQEMENLKTKNTVVTGEKEKEANKHAEQVHDLLEKQNKELQDLESSNNQKLMLEYEKYQELQAKTQKTQEEYEKQIMELENRKEEEVTRQRMQYTTQLEKLKNDLILEREKTKQQSRDHEETKRQIEEDADEEILKMMQGNEQTLIECKEENISLKNKSTTFQRKVKDLEESIKKKEVDLVSLKNEENKLQQAIRGLKKDIEGLKKEIQERDETIQDKEKRIYELKRKNQELEKFKFVLDYKIKDLKKQIEPRELEIKDMKEQITNMEAELERLSKSNDEERLQKEELKQKLGVSGVALQQEKQIKRDSELVLKRIKTDLHNCSALLQEPKLLRQKVLEIHQQYVHDDATEEANVDQDIQKEYSRQRDHLERTVKSLKQKLDKDSDRHKNDNIRIMQENVTLIKEINDLRRELKSARVKLQDLQTSMGISRKMAATTTDQIVQALHTHKNNHIVNEKHNQLENLIARQRSEIHRLNEHLLHIEGGSRPPSGQLPPINSALAAH</sequence>
<feature type="repeat" description="WD" evidence="3">
    <location>
        <begin position="465"/>
        <end position="506"/>
    </location>
</feature>
<dbReference type="InterPro" id="IPR001680">
    <property type="entry name" value="WD40_rpt"/>
</dbReference>
<dbReference type="InterPro" id="IPR011044">
    <property type="entry name" value="Quino_amine_DH_bsu"/>
</dbReference>
<evidence type="ECO:0000313" key="8">
    <source>
        <dbReference type="EMBL" id="CAF3753297.1"/>
    </source>
</evidence>
<evidence type="ECO:0000259" key="6">
    <source>
        <dbReference type="Pfam" id="PF23414"/>
    </source>
</evidence>
<dbReference type="SUPFAM" id="SSF50978">
    <property type="entry name" value="WD40 repeat-like"/>
    <property type="match status" value="1"/>
</dbReference>
<comment type="caution">
    <text evidence="7">The sequence shown here is derived from an EMBL/GenBank/DDBJ whole genome shotgun (WGS) entry which is preliminary data.</text>
</comment>
<evidence type="ECO:0000256" key="5">
    <source>
        <dbReference type="SAM" id="MobiDB-lite"/>
    </source>
</evidence>
<evidence type="ECO:0000256" key="3">
    <source>
        <dbReference type="PROSITE-ProRule" id="PRU00221"/>
    </source>
</evidence>
<dbReference type="AlphaFoldDB" id="A0A814FBV4"/>
<dbReference type="Proteomes" id="UP000663829">
    <property type="component" value="Unassembled WGS sequence"/>
</dbReference>
<organism evidence="7 9">
    <name type="scientific">Didymodactylos carnosus</name>
    <dbReference type="NCBI Taxonomy" id="1234261"/>
    <lineage>
        <taxon>Eukaryota</taxon>
        <taxon>Metazoa</taxon>
        <taxon>Spiralia</taxon>
        <taxon>Gnathifera</taxon>
        <taxon>Rotifera</taxon>
        <taxon>Eurotatoria</taxon>
        <taxon>Bdelloidea</taxon>
        <taxon>Philodinida</taxon>
        <taxon>Philodinidae</taxon>
        <taxon>Didymodactylos</taxon>
    </lineage>
</organism>
<evidence type="ECO:0000313" key="9">
    <source>
        <dbReference type="Proteomes" id="UP000663829"/>
    </source>
</evidence>
<dbReference type="Gene3D" id="2.130.10.10">
    <property type="entry name" value="YVTN repeat-like/Quinoprotein amine dehydrogenase"/>
    <property type="match status" value="2"/>
</dbReference>
<gene>
    <name evidence="7" type="ORF">GPM918_LOCUS12734</name>
    <name evidence="8" type="ORF">SRO942_LOCUS12734</name>
</gene>
<keyword evidence="1 3" id="KW-0853">WD repeat</keyword>
<evidence type="ECO:0000256" key="4">
    <source>
        <dbReference type="SAM" id="Coils"/>
    </source>
</evidence>
<accession>A0A814FBV4</accession>
<dbReference type="EMBL" id="CAJOBC010002824">
    <property type="protein sequence ID" value="CAF3753297.1"/>
    <property type="molecule type" value="Genomic_DNA"/>
</dbReference>
<feature type="coiled-coil region" evidence="4">
    <location>
        <begin position="652"/>
        <end position="824"/>
    </location>
</feature>
<dbReference type="SMART" id="SM00320">
    <property type="entry name" value="WD40"/>
    <property type="match status" value="8"/>
</dbReference>
<feature type="repeat" description="WD" evidence="3">
    <location>
        <begin position="342"/>
        <end position="383"/>
    </location>
</feature>
<dbReference type="Gene3D" id="1.10.287.1490">
    <property type="match status" value="1"/>
</dbReference>
<feature type="repeat" description="WD" evidence="3">
    <location>
        <begin position="594"/>
        <end position="635"/>
    </location>
</feature>
<evidence type="ECO:0000256" key="1">
    <source>
        <dbReference type="ARBA" id="ARBA00022574"/>
    </source>
</evidence>
<feature type="coiled-coil region" evidence="4">
    <location>
        <begin position="1146"/>
        <end position="1173"/>
    </location>
</feature>
<dbReference type="EMBL" id="CAJNOQ010002824">
    <property type="protein sequence ID" value="CAF0980741.1"/>
    <property type="molecule type" value="Genomic_DNA"/>
</dbReference>
<feature type="coiled-coil region" evidence="4">
    <location>
        <begin position="861"/>
        <end position="986"/>
    </location>
</feature>
<keyword evidence="4" id="KW-0175">Coiled coil</keyword>
<keyword evidence="2" id="KW-0677">Repeat</keyword>
<dbReference type="InterPro" id="IPR052993">
    <property type="entry name" value="CFA-57"/>
</dbReference>
<dbReference type="PROSITE" id="PS50082">
    <property type="entry name" value="WD_REPEATS_2"/>
    <property type="match status" value="3"/>
</dbReference>
<dbReference type="PANTHER" id="PTHR32215">
    <property type="entry name" value="CILIA- AND FLAGELLA-ASSOCIATED PROTEIN 57"/>
    <property type="match status" value="1"/>
</dbReference>
<dbReference type="Pfam" id="PF23414">
    <property type="entry name" value="Beta-prop_EML_2"/>
    <property type="match status" value="1"/>
</dbReference>
<evidence type="ECO:0000313" key="7">
    <source>
        <dbReference type="EMBL" id="CAF0980741.1"/>
    </source>
</evidence>
<feature type="region of interest" description="Disordered" evidence="5">
    <location>
        <begin position="1177"/>
        <end position="1198"/>
    </location>
</feature>
<proteinExistence type="predicted"/>
<dbReference type="PANTHER" id="PTHR32215:SF0">
    <property type="entry name" value="CILIA- AND FLAGELLA-ASSOCIATED PROTEIN 57"/>
    <property type="match status" value="1"/>
</dbReference>
<dbReference type="Proteomes" id="UP000681722">
    <property type="component" value="Unassembled WGS sequence"/>
</dbReference>
<feature type="region of interest" description="Disordered" evidence="5">
    <location>
        <begin position="1061"/>
        <end position="1080"/>
    </location>
</feature>
<dbReference type="PROSITE" id="PS50294">
    <property type="entry name" value="WD_REPEATS_REGION"/>
    <property type="match status" value="1"/>
</dbReference>
<dbReference type="InterPro" id="IPR015943">
    <property type="entry name" value="WD40/YVTN_repeat-like_dom_sf"/>
</dbReference>
<protein>
    <recommendedName>
        <fullName evidence="6">EML-like second beta-propeller domain-containing protein</fullName>
    </recommendedName>
</protein>
<dbReference type="InterPro" id="IPR036322">
    <property type="entry name" value="WD40_repeat_dom_sf"/>
</dbReference>